<reference evidence="2" key="1">
    <citation type="submission" date="2015-07" db="EMBL/GenBank/DDBJ databases">
        <title>Transcriptome Assembly of Anthurium amnicola.</title>
        <authorList>
            <person name="Suzuki J."/>
        </authorList>
    </citation>
    <scope>NUCLEOTIDE SEQUENCE</scope>
</reference>
<feature type="region of interest" description="Disordered" evidence="1">
    <location>
        <begin position="1"/>
        <end position="48"/>
    </location>
</feature>
<organism evidence="2">
    <name type="scientific">Anthurium amnicola</name>
    <dbReference type="NCBI Taxonomy" id="1678845"/>
    <lineage>
        <taxon>Eukaryota</taxon>
        <taxon>Viridiplantae</taxon>
        <taxon>Streptophyta</taxon>
        <taxon>Embryophyta</taxon>
        <taxon>Tracheophyta</taxon>
        <taxon>Spermatophyta</taxon>
        <taxon>Magnoliopsida</taxon>
        <taxon>Liliopsida</taxon>
        <taxon>Araceae</taxon>
        <taxon>Pothoideae</taxon>
        <taxon>Potheae</taxon>
        <taxon>Anthurium</taxon>
    </lineage>
</organism>
<dbReference type="AlphaFoldDB" id="A0A1D1YZE1"/>
<gene>
    <name evidence="2" type="ORF">g.133874</name>
</gene>
<evidence type="ECO:0000256" key="1">
    <source>
        <dbReference type="SAM" id="MobiDB-lite"/>
    </source>
</evidence>
<evidence type="ECO:0000313" key="2">
    <source>
        <dbReference type="EMBL" id="JAT59994.1"/>
    </source>
</evidence>
<protein>
    <submittedName>
        <fullName evidence="2">Uncharacterized protein</fullName>
    </submittedName>
</protein>
<feature type="non-terminal residue" evidence="2">
    <location>
        <position position="125"/>
    </location>
</feature>
<name>A0A1D1YZE1_9ARAE</name>
<feature type="compositionally biased region" description="Pro residues" evidence="1">
    <location>
        <begin position="31"/>
        <end position="41"/>
    </location>
</feature>
<feature type="non-terminal residue" evidence="2">
    <location>
        <position position="1"/>
    </location>
</feature>
<proteinExistence type="predicted"/>
<dbReference type="EMBL" id="GDJX01007942">
    <property type="protein sequence ID" value="JAT59994.1"/>
    <property type="molecule type" value="Transcribed_RNA"/>
</dbReference>
<sequence>GLASSSRGPPSPGGSTGLGGRGSRRSRSRRPPLPPTPPSAAPPQTATVAARNRSIAILGNPTGSRNACRRGRLQVKDLAYTNRSLVPGFMMLQVCIAMPRASRGQYVHEPISEFNKTTPLLSKKK</sequence>
<accession>A0A1D1YZE1</accession>